<dbReference type="Proteomes" id="UP001209540">
    <property type="component" value="Unassembled WGS sequence"/>
</dbReference>
<evidence type="ECO:0000256" key="3">
    <source>
        <dbReference type="ARBA" id="ARBA00022801"/>
    </source>
</evidence>
<organism evidence="7 8">
    <name type="scientific">Phascolomyces articulosus</name>
    <dbReference type="NCBI Taxonomy" id="60185"/>
    <lineage>
        <taxon>Eukaryota</taxon>
        <taxon>Fungi</taxon>
        <taxon>Fungi incertae sedis</taxon>
        <taxon>Mucoromycota</taxon>
        <taxon>Mucoromycotina</taxon>
        <taxon>Mucoromycetes</taxon>
        <taxon>Mucorales</taxon>
        <taxon>Lichtheimiaceae</taxon>
        <taxon>Phascolomyces</taxon>
    </lineage>
</organism>
<name>A0AAD5JST3_9FUNG</name>
<gene>
    <name evidence="7" type="ORF">BDA99DRAFT_520248</name>
</gene>
<dbReference type="InterPro" id="IPR023828">
    <property type="entry name" value="Peptidase_S8_Ser-AS"/>
</dbReference>
<comment type="caution">
    <text evidence="7">The sequence shown here is derived from an EMBL/GenBank/DDBJ whole genome shotgun (WGS) entry which is preliminary data.</text>
</comment>
<accession>A0AAD5JST3</accession>
<dbReference type="GO" id="GO:0004252">
    <property type="term" value="F:serine-type endopeptidase activity"/>
    <property type="evidence" value="ECO:0007669"/>
    <property type="project" value="InterPro"/>
</dbReference>
<keyword evidence="4" id="KW-0720">Serine protease</keyword>
<sequence length="269" mass="28523">MDIHGHGTMTAGIAAGTLYGVAKEARIIAVKVLEDNGEGYLTSILLGMSYITERMKRETKIPVVINMSFATGYSPSLNRAVDALTKRNALTVSAAGNGDYLRSDVDRDACSYSPASARTTITVGAVDSKDNLSSFSNTGNCTDIYAPGVDIGTIAPNGETILASGTSFSAPHVSGAAALLYSQAATKGILNRVTPRDVRNRILFISTQDILNGVHDSNNRLLYTDVGIPAGFALDSAVAKITPKIITKPLSWCFYSLVLYATLADIFLF</sequence>
<comment type="caution">
    <text evidence="5">Lacks conserved residue(s) required for the propagation of feature annotation.</text>
</comment>
<dbReference type="InterPro" id="IPR000209">
    <property type="entry name" value="Peptidase_S8/S53_dom"/>
</dbReference>
<evidence type="ECO:0000256" key="1">
    <source>
        <dbReference type="ARBA" id="ARBA00011073"/>
    </source>
</evidence>
<evidence type="ECO:0000259" key="6">
    <source>
        <dbReference type="Pfam" id="PF00082"/>
    </source>
</evidence>
<dbReference type="Gene3D" id="3.40.50.200">
    <property type="entry name" value="Peptidase S8/S53 domain"/>
    <property type="match status" value="1"/>
</dbReference>
<dbReference type="PANTHER" id="PTHR43806:SF11">
    <property type="entry name" value="CEREVISIN-RELATED"/>
    <property type="match status" value="1"/>
</dbReference>
<evidence type="ECO:0000256" key="4">
    <source>
        <dbReference type="ARBA" id="ARBA00022825"/>
    </source>
</evidence>
<dbReference type="InterPro" id="IPR015500">
    <property type="entry name" value="Peptidase_S8_subtilisin-rel"/>
</dbReference>
<dbReference type="InterPro" id="IPR036852">
    <property type="entry name" value="Peptidase_S8/S53_dom_sf"/>
</dbReference>
<feature type="domain" description="Peptidase S8/S53" evidence="6">
    <location>
        <begin position="2"/>
        <end position="203"/>
    </location>
</feature>
<reference evidence="7" key="1">
    <citation type="journal article" date="2022" name="IScience">
        <title>Evolution of zygomycete secretomes and the origins of terrestrial fungal ecologies.</title>
        <authorList>
            <person name="Chang Y."/>
            <person name="Wang Y."/>
            <person name="Mondo S."/>
            <person name="Ahrendt S."/>
            <person name="Andreopoulos W."/>
            <person name="Barry K."/>
            <person name="Beard J."/>
            <person name="Benny G.L."/>
            <person name="Blankenship S."/>
            <person name="Bonito G."/>
            <person name="Cuomo C."/>
            <person name="Desiro A."/>
            <person name="Gervers K.A."/>
            <person name="Hundley H."/>
            <person name="Kuo A."/>
            <person name="LaButti K."/>
            <person name="Lang B.F."/>
            <person name="Lipzen A."/>
            <person name="O'Donnell K."/>
            <person name="Pangilinan J."/>
            <person name="Reynolds N."/>
            <person name="Sandor L."/>
            <person name="Smith M.E."/>
            <person name="Tsang A."/>
            <person name="Grigoriev I.V."/>
            <person name="Stajich J.E."/>
            <person name="Spatafora J.W."/>
        </authorList>
    </citation>
    <scope>NUCLEOTIDE SEQUENCE</scope>
    <source>
        <strain evidence="7">RSA 2281</strain>
    </source>
</reference>
<keyword evidence="8" id="KW-1185">Reference proteome</keyword>
<evidence type="ECO:0000256" key="2">
    <source>
        <dbReference type="ARBA" id="ARBA00022670"/>
    </source>
</evidence>
<dbReference type="PROSITE" id="PS00138">
    <property type="entry name" value="SUBTILASE_SER"/>
    <property type="match status" value="1"/>
</dbReference>
<dbReference type="SUPFAM" id="SSF52743">
    <property type="entry name" value="Subtilisin-like"/>
    <property type="match status" value="1"/>
</dbReference>
<dbReference type="PRINTS" id="PR00723">
    <property type="entry name" value="SUBTILISIN"/>
</dbReference>
<reference evidence="7" key="2">
    <citation type="submission" date="2023-02" db="EMBL/GenBank/DDBJ databases">
        <authorList>
            <consortium name="DOE Joint Genome Institute"/>
            <person name="Mondo S.J."/>
            <person name="Chang Y."/>
            <person name="Wang Y."/>
            <person name="Ahrendt S."/>
            <person name="Andreopoulos W."/>
            <person name="Barry K."/>
            <person name="Beard J."/>
            <person name="Benny G.L."/>
            <person name="Blankenship S."/>
            <person name="Bonito G."/>
            <person name="Cuomo C."/>
            <person name="Desiro A."/>
            <person name="Gervers K.A."/>
            <person name="Hundley H."/>
            <person name="Kuo A."/>
            <person name="LaButti K."/>
            <person name="Lang B.F."/>
            <person name="Lipzen A."/>
            <person name="O'Donnell K."/>
            <person name="Pangilinan J."/>
            <person name="Reynolds N."/>
            <person name="Sandor L."/>
            <person name="Smith M.W."/>
            <person name="Tsang A."/>
            <person name="Grigoriev I.V."/>
            <person name="Stajich J.E."/>
            <person name="Spatafora J.W."/>
        </authorList>
    </citation>
    <scope>NUCLEOTIDE SEQUENCE</scope>
    <source>
        <strain evidence="7">RSA 2281</strain>
    </source>
</reference>
<proteinExistence type="inferred from homology"/>
<evidence type="ECO:0000313" key="7">
    <source>
        <dbReference type="EMBL" id="KAI9252864.1"/>
    </source>
</evidence>
<dbReference type="GO" id="GO:0005615">
    <property type="term" value="C:extracellular space"/>
    <property type="evidence" value="ECO:0007669"/>
    <property type="project" value="TreeGrafter"/>
</dbReference>
<dbReference type="GO" id="GO:0006508">
    <property type="term" value="P:proteolysis"/>
    <property type="evidence" value="ECO:0007669"/>
    <property type="project" value="UniProtKB-KW"/>
</dbReference>
<dbReference type="InterPro" id="IPR050131">
    <property type="entry name" value="Peptidase_S8_subtilisin-like"/>
</dbReference>
<dbReference type="Pfam" id="PF00082">
    <property type="entry name" value="Peptidase_S8"/>
    <property type="match status" value="1"/>
</dbReference>
<evidence type="ECO:0000256" key="5">
    <source>
        <dbReference type="PROSITE-ProRule" id="PRU01240"/>
    </source>
</evidence>
<dbReference type="PROSITE" id="PS51892">
    <property type="entry name" value="SUBTILASE"/>
    <property type="match status" value="1"/>
</dbReference>
<dbReference type="PANTHER" id="PTHR43806">
    <property type="entry name" value="PEPTIDASE S8"/>
    <property type="match status" value="1"/>
</dbReference>
<keyword evidence="3" id="KW-0378">Hydrolase</keyword>
<protein>
    <submittedName>
        <fullName evidence="7">Peptidase S8/S53 domain-containing protein</fullName>
    </submittedName>
</protein>
<evidence type="ECO:0000313" key="8">
    <source>
        <dbReference type="Proteomes" id="UP001209540"/>
    </source>
</evidence>
<keyword evidence="2" id="KW-0645">Protease</keyword>
<dbReference type="EMBL" id="JAIXMP010000027">
    <property type="protein sequence ID" value="KAI9252864.1"/>
    <property type="molecule type" value="Genomic_DNA"/>
</dbReference>
<dbReference type="AlphaFoldDB" id="A0AAD5JST3"/>
<comment type="similarity">
    <text evidence="1 5">Belongs to the peptidase S8 family.</text>
</comment>